<dbReference type="PROSITE" id="PS51670">
    <property type="entry name" value="SHKT"/>
    <property type="match status" value="1"/>
</dbReference>
<feature type="domain" description="ShKT" evidence="2">
    <location>
        <begin position="154"/>
        <end position="188"/>
    </location>
</feature>
<dbReference type="AlphaFoldDB" id="A0ABD3XNG0"/>
<comment type="caution">
    <text evidence="1">Lacks conserved residue(s) required for the propagation of feature annotation.</text>
</comment>
<evidence type="ECO:0000313" key="4">
    <source>
        <dbReference type="Proteomes" id="UP001634394"/>
    </source>
</evidence>
<comment type="caution">
    <text evidence="3">The sequence shown here is derived from an EMBL/GenBank/DDBJ whole genome shotgun (WGS) entry which is preliminary data.</text>
</comment>
<accession>A0ABD3XNG0</accession>
<feature type="non-terminal residue" evidence="3">
    <location>
        <position position="1"/>
    </location>
</feature>
<feature type="disulfide bond" evidence="1">
    <location>
        <begin position="154"/>
        <end position="188"/>
    </location>
</feature>
<proteinExistence type="predicted"/>
<keyword evidence="4" id="KW-1185">Reference proteome</keyword>
<dbReference type="SMART" id="SM00254">
    <property type="entry name" value="ShKT"/>
    <property type="match status" value="3"/>
</dbReference>
<gene>
    <name evidence="3" type="ORF">ACJMK2_027099</name>
</gene>
<evidence type="ECO:0000313" key="3">
    <source>
        <dbReference type="EMBL" id="KAL3887146.1"/>
    </source>
</evidence>
<protein>
    <recommendedName>
        <fullName evidence="2">ShKT domain-containing protein</fullName>
    </recommendedName>
</protein>
<organism evidence="3 4">
    <name type="scientific">Sinanodonta woodiana</name>
    <name type="common">Chinese pond mussel</name>
    <name type="synonym">Anodonta woodiana</name>
    <dbReference type="NCBI Taxonomy" id="1069815"/>
    <lineage>
        <taxon>Eukaryota</taxon>
        <taxon>Metazoa</taxon>
        <taxon>Spiralia</taxon>
        <taxon>Lophotrochozoa</taxon>
        <taxon>Mollusca</taxon>
        <taxon>Bivalvia</taxon>
        <taxon>Autobranchia</taxon>
        <taxon>Heteroconchia</taxon>
        <taxon>Palaeoheterodonta</taxon>
        <taxon>Unionida</taxon>
        <taxon>Unionoidea</taxon>
        <taxon>Unionidae</taxon>
        <taxon>Unioninae</taxon>
        <taxon>Sinanodonta</taxon>
    </lineage>
</organism>
<dbReference type="EMBL" id="JBJQND010000002">
    <property type="protein sequence ID" value="KAL3887146.1"/>
    <property type="molecule type" value="Genomic_DNA"/>
</dbReference>
<dbReference type="InterPro" id="IPR003582">
    <property type="entry name" value="ShKT_dom"/>
</dbReference>
<dbReference type="Proteomes" id="UP001634394">
    <property type="component" value="Unassembled WGS sequence"/>
</dbReference>
<evidence type="ECO:0000256" key="1">
    <source>
        <dbReference type="PROSITE-ProRule" id="PRU01005"/>
    </source>
</evidence>
<name>A0ABD3XNG0_SINWO</name>
<dbReference type="Pfam" id="PF01549">
    <property type="entry name" value="ShK"/>
    <property type="match status" value="3"/>
</dbReference>
<keyword evidence="1" id="KW-1015">Disulfide bond</keyword>
<reference evidence="3 4" key="1">
    <citation type="submission" date="2024-11" db="EMBL/GenBank/DDBJ databases">
        <title>Chromosome-level genome assembly of the freshwater bivalve Anodonta woodiana.</title>
        <authorList>
            <person name="Chen X."/>
        </authorList>
    </citation>
    <scope>NUCLEOTIDE SEQUENCE [LARGE SCALE GENOMIC DNA]</scope>
    <source>
        <strain evidence="3">MN2024</strain>
        <tissue evidence="3">Gills</tissue>
    </source>
</reference>
<evidence type="ECO:0000259" key="2">
    <source>
        <dbReference type="PROSITE" id="PS51670"/>
    </source>
</evidence>
<sequence length="197" mass="20561">TKPAPHVATTIHTTTTTPTPITTSSSVCQDDPSSTCDGDTLPIVCGDPQLARQFCAKSCGVCSTKPAPHVDTTMHTTTTKPTTITTIPSVCQDDPSSTCDGDALSIVCGDLQLATQFCAKSCGVCSTKPVPHVDTTIHTTTTKPTIVTTIPSVCQDDPSSTCDGDTLPIVCGDPQLARQFCAKSCGLCCKFWTIHPI</sequence>